<dbReference type="PANTHER" id="PTHR43861:SF6">
    <property type="entry name" value="METHYLTRANSFERASE TYPE 11"/>
    <property type="match status" value="1"/>
</dbReference>
<accession>A0A934WVN8</accession>
<organism evidence="1 2">
    <name type="scientific">Marivirga aurantiaca</name>
    <dbReference type="NCBI Taxonomy" id="2802615"/>
    <lineage>
        <taxon>Bacteria</taxon>
        <taxon>Pseudomonadati</taxon>
        <taxon>Bacteroidota</taxon>
        <taxon>Cytophagia</taxon>
        <taxon>Cytophagales</taxon>
        <taxon>Marivirgaceae</taxon>
        <taxon>Marivirga</taxon>
    </lineage>
</organism>
<dbReference type="Gene3D" id="3.40.50.150">
    <property type="entry name" value="Vaccinia Virus protein VP39"/>
    <property type="match status" value="1"/>
</dbReference>
<dbReference type="InterPro" id="IPR029063">
    <property type="entry name" value="SAM-dependent_MTases_sf"/>
</dbReference>
<dbReference type="EMBL" id="JAEQBW010000001">
    <property type="protein sequence ID" value="MBK6263775.1"/>
    <property type="molecule type" value="Genomic_DNA"/>
</dbReference>
<evidence type="ECO:0000313" key="1">
    <source>
        <dbReference type="EMBL" id="MBK6263775.1"/>
    </source>
</evidence>
<keyword evidence="2" id="KW-1185">Reference proteome</keyword>
<dbReference type="GO" id="GO:0008168">
    <property type="term" value="F:methyltransferase activity"/>
    <property type="evidence" value="ECO:0007669"/>
    <property type="project" value="UniProtKB-KW"/>
</dbReference>
<dbReference type="AlphaFoldDB" id="A0A934WVN8"/>
<keyword evidence="1" id="KW-0808">Transferase</keyword>
<dbReference type="CDD" id="cd02440">
    <property type="entry name" value="AdoMet_MTases"/>
    <property type="match status" value="1"/>
</dbReference>
<dbReference type="GO" id="GO:0032259">
    <property type="term" value="P:methylation"/>
    <property type="evidence" value="ECO:0007669"/>
    <property type="project" value="UniProtKB-KW"/>
</dbReference>
<proteinExistence type="predicted"/>
<sequence length="277" mass="31849">MSDQVVCNLCGSIDKSEKISEVRSKPDLETDYGIEKGKYFRIIYHCLECSAYFNHYSPTLLPESFYSGFYNSSIDSGKLIERFKRITSLSFEESDNKQRVKRIVEFLTTSENFKLDAVDLLDVGTGTGVFLHEAKKFINNIYCVDPDPHSIKLVKELIAVNNAWVGSVENIPTDFNFDFISFNKVLEHVEDPINLLKNAVSHLKENGVIYIELPYSDFIISEEKQKVRAEFFIEHLVIYNRNSLEYLIKKAGLFNLHMDVIIEPSGKHSIFAFCKVQ</sequence>
<protein>
    <submittedName>
        <fullName evidence="1">Class I SAM-dependent methyltransferase</fullName>
    </submittedName>
</protein>
<dbReference type="Pfam" id="PF13489">
    <property type="entry name" value="Methyltransf_23"/>
    <property type="match status" value="1"/>
</dbReference>
<dbReference type="Proteomes" id="UP000611723">
    <property type="component" value="Unassembled WGS sequence"/>
</dbReference>
<dbReference type="SUPFAM" id="SSF53335">
    <property type="entry name" value="S-adenosyl-L-methionine-dependent methyltransferases"/>
    <property type="match status" value="1"/>
</dbReference>
<dbReference type="RefSeq" id="WP_201429461.1">
    <property type="nucleotide sequence ID" value="NZ_JAEQBW010000001.1"/>
</dbReference>
<reference evidence="1" key="1">
    <citation type="submission" date="2021-01" db="EMBL/GenBank/DDBJ databases">
        <title>Marivirga aurantiaca sp. nov., isolated from intertidal surface sediments.</title>
        <authorList>
            <person name="Zhang M."/>
        </authorList>
    </citation>
    <scope>NUCLEOTIDE SEQUENCE</scope>
    <source>
        <strain evidence="1">S37H4</strain>
    </source>
</reference>
<keyword evidence="1" id="KW-0489">Methyltransferase</keyword>
<gene>
    <name evidence="1" type="ORF">JKA74_01905</name>
</gene>
<dbReference type="PANTHER" id="PTHR43861">
    <property type="entry name" value="TRANS-ACONITATE 2-METHYLTRANSFERASE-RELATED"/>
    <property type="match status" value="1"/>
</dbReference>
<name>A0A934WVN8_9BACT</name>
<evidence type="ECO:0000313" key="2">
    <source>
        <dbReference type="Proteomes" id="UP000611723"/>
    </source>
</evidence>
<comment type="caution">
    <text evidence="1">The sequence shown here is derived from an EMBL/GenBank/DDBJ whole genome shotgun (WGS) entry which is preliminary data.</text>
</comment>